<gene>
    <name evidence="1" type="ORF">CLOBOL_00926</name>
</gene>
<accession>A8RJI9</accession>
<name>A8RJI9_ENTBW</name>
<proteinExistence type="predicted"/>
<comment type="caution">
    <text evidence="1">The sequence shown here is derived from an EMBL/GenBank/DDBJ whole genome shotgun (WGS) entry which is preliminary data.</text>
</comment>
<organism evidence="1 2">
    <name type="scientific">Enterocloster bolteae (strain ATCC BAA-613 / DSM 15670 / CCUG 46953 / JCM 12243 / WAL 16351)</name>
    <name type="common">Clostridium bolteae</name>
    <dbReference type="NCBI Taxonomy" id="411902"/>
    <lineage>
        <taxon>Bacteria</taxon>
        <taxon>Bacillati</taxon>
        <taxon>Bacillota</taxon>
        <taxon>Clostridia</taxon>
        <taxon>Lachnospirales</taxon>
        <taxon>Lachnospiraceae</taxon>
        <taxon>Enterocloster</taxon>
    </lineage>
</organism>
<dbReference type="Proteomes" id="UP000005396">
    <property type="component" value="Unassembled WGS sequence"/>
</dbReference>
<evidence type="ECO:0000313" key="1">
    <source>
        <dbReference type="EMBL" id="EDP18564.1"/>
    </source>
</evidence>
<reference evidence="1 2" key="2">
    <citation type="submission" date="2007-09" db="EMBL/GenBank/DDBJ databases">
        <title>Draft genome sequence of Clostridium bolteae (ATCC BAA-613).</title>
        <authorList>
            <person name="Sudarsanam P."/>
            <person name="Ley R."/>
            <person name="Guruge J."/>
            <person name="Turnbaugh P.J."/>
            <person name="Mahowald M."/>
            <person name="Liep D."/>
            <person name="Gordon J."/>
        </authorList>
    </citation>
    <scope>NUCLEOTIDE SEQUENCE [LARGE SCALE GENOMIC DNA]</scope>
    <source>
        <strain evidence="2">ATCC BAA-613 / DSM 15670 / CCUG 46953 / JCM 12243 / WAL 16351</strain>
    </source>
</reference>
<reference evidence="1 2" key="1">
    <citation type="submission" date="2007-08" db="EMBL/GenBank/DDBJ databases">
        <authorList>
            <person name="Fulton L."/>
            <person name="Clifton S."/>
            <person name="Fulton B."/>
            <person name="Xu J."/>
            <person name="Minx P."/>
            <person name="Pepin K.H."/>
            <person name="Johnson M."/>
            <person name="Thiruvilangam P."/>
            <person name="Bhonagiri V."/>
            <person name="Nash W.E."/>
            <person name="Mardis E.R."/>
            <person name="Wilson R.K."/>
        </authorList>
    </citation>
    <scope>NUCLEOTIDE SEQUENCE [LARGE SCALE GENOMIC DNA]</scope>
    <source>
        <strain evidence="2">ATCC BAA-613 / DSM 15670 / CCUG 46953 / JCM 12243 / WAL 16351</strain>
    </source>
</reference>
<protein>
    <submittedName>
        <fullName evidence="1">Uncharacterized protein</fullName>
    </submittedName>
</protein>
<dbReference type="PaxDb" id="411902-CLOBOL_00926"/>
<sequence length="44" mass="5102">MYLNDVFYHNMVCIPDYGTNDGFFCINGILCPYSVTLCTKPDRF</sequence>
<evidence type="ECO:0000313" key="2">
    <source>
        <dbReference type="Proteomes" id="UP000005396"/>
    </source>
</evidence>
<dbReference type="AlphaFoldDB" id="A8RJI9"/>
<dbReference type="HOGENOM" id="CLU_3214374_0_0_9"/>
<dbReference type="EMBL" id="ABCC02000011">
    <property type="protein sequence ID" value="EDP18564.1"/>
    <property type="molecule type" value="Genomic_DNA"/>
</dbReference>